<organism evidence="4 5">
    <name type="scientific">Crocosphaera chwakensis CCY0110</name>
    <dbReference type="NCBI Taxonomy" id="391612"/>
    <lineage>
        <taxon>Bacteria</taxon>
        <taxon>Bacillati</taxon>
        <taxon>Cyanobacteriota</taxon>
        <taxon>Cyanophyceae</taxon>
        <taxon>Oscillatoriophycideae</taxon>
        <taxon>Chroococcales</taxon>
        <taxon>Aphanothecaceae</taxon>
        <taxon>Crocosphaera</taxon>
        <taxon>Crocosphaera chwakensis</taxon>
    </lineage>
</organism>
<evidence type="ECO:0000313" key="4">
    <source>
        <dbReference type="EMBL" id="EAZ88219.1"/>
    </source>
</evidence>
<dbReference type="AlphaFoldDB" id="A3IZ79"/>
<evidence type="ECO:0000313" key="5">
    <source>
        <dbReference type="Proteomes" id="UP000003781"/>
    </source>
</evidence>
<feature type="domain" description="Sulfotransferase" evidence="3">
    <location>
        <begin position="23"/>
        <end position="237"/>
    </location>
</feature>
<reference evidence="4 5" key="1">
    <citation type="submission" date="2007-03" db="EMBL/GenBank/DDBJ databases">
        <authorList>
            <person name="Stal L."/>
            <person name="Ferriera S."/>
            <person name="Johnson J."/>
            <person name="Kravitz S."/>
            <person name="Beeson K."/>
            <person name="Sutton G."/>
            <person name="Rogers Y.-H."/>
            <person name="Friedman R."/>
            <person name="Frazier M."/>
            <person name="Venter J.C."/>
        </authorList>
    </citation>
    <scope>NUCLEOTIDE SEQUENCE [LARGE SCALE GENOMIC DNA]</scope>
    <source>
        <strain evidence="4 5">CCY0110</strain>
    </source>
</reference>
<evidence type="ECO:0000259" key="3">
    <source>
        <dbReference type="Pfam" id="PF00685"/>
    </source>
</evidence>
<keyword evidence="1 4" id="KW-0808">Transferase</keyword>
<gene>
    <name evidence="4" type="ORF">CY0110_06879</name>
</gene>
<dbReference type="InterPro" id="IPR027417">
    <property type="entry name" value="P-loop_NTPase"/>
</dbReference>
<keyword evidence="5" id="KW-1185">Reference proteome</keyword>
<dbReference type="PANTHER" id="PTHR10605:SF56">
    <property type="entry name" value="BIFUNCTIONAL HEPARAN SULFATE N-DEACETYLASE_N-SULFOTRANSFERASE"/>
    <property type="match status" value="1"/>
</dbReference>
<comment type="caution">
    <text evidence="4">The sequence shown here is derived from an EMBL/GenBank/DDBJ whole genome shotgun (WGS) entry which is preliminary data.</text>
</comment>
<dbReference type="InterPro" id="IPR037359">
    <property type="entry name" value="NST/OST"/>
</dbReference>
<sequence>MILWLINLSKLFRTMNNSDIKLPNFLIVGIQKAGTTSVYNYLKQHPEVYLSPVKETDFLEKDWEKLIEQGHQFKPKKIVTFEQYKNLFKGVKNEIAIGEISPNYLFHYKTSTELIKRYVPNAKLIAILRNPVERAISDYLMHVREAQSNTSLKEQIQYKSDKSFVIIKGKYYQPVKHYFEHFGREQVSIFLYDDLRKNSKKFIQDIYKIIGVDPDFEPDTSRKLQVAQVPKNQAVNNLLVRKNPIRSLSANLLKPLLSEKKRQKLRSLLIGMNSKSKDEIDSFDEEKQLLLNLYHDDILKLQDLIDRDLSPWLTI</sequence>
<evidence type="ECO:0000256" key="2">
    <source>
        <dbReference type="ARBA" id="ARBA00023180"/>
    </source>
</evidence>
<dbReference type="PANTHER" id="PTHR10605">
    <property type="entry name" value="HEPARAN SULFATE SULFOTRANSFERASE"/>
    <property type="match status" value="1"/>
</dbReference>
<keyword evidence="2" id="KW-0325">Glycoprotein</keyword>
<protein>
    <submittedName>
        <fullName evidence="4">Sulfotransferase</fullName>
    </submittedName>
</protein>
<evidence type="ECO:0000256" key="1">
    <source>
        <dbReference type="ARBA" id="ARBA00022679"/>
    </source>
</evidence>
<proteinExistence type="predicted"/>
<dbReference type="Pfam" id="PF00685">
    <property type="entry name" value="Sulfotransfer_1"/>
    <property type="match status" value="1"/>
</dbReference>
<dbReference type="eggNOG" id="COG4424">
    <property type="taxonomic scope" value="Bacteria"/>
</dbReference>
<accession>A3IZ79</accession>
<dbReference type="SUPFAM" id="SSF52540">
    <property type="entry name" value="P-loop containing nucleoside triphosphate hydrolases"/>
    <property type="match status" value="1"/>
</dbReference>
<dbReference type="InterPro" id="IPR000863">
    <property type="entry name" value="Sulfotransferase_dom"/>
</dbReference>
<dbReference type="Proteomes" id="UP000003781">
    <property type="component" value="Unassembled WGS sequence"/>
</dbReference>
<dbReference type="Gene3D" id="3.40.50.300">
    <property type="entry name" value="P-loop containing nucleotide triphosphate hydrolases"/>
    <property type="match status" value="1"/>
</dbReference>
<name>A3IZ79_9CHRO</name>
<dbReference type="EMBL" id="AAXW01000096">
    <property type="protein sequence ID" value="EAZ88219.1"/>
    <property type="molecule type" value="Genomic_DNA"/>
</dbReference>
<dbReference type="GO" id="GO:0008146">
    <property type="term" value="F:sulfotransferase activity"/>
    <property type="evidence" value="ECO:0007669"/>
    <property type="project" value="InterPro"/>
</dbReference>